<evidence type="ECO:0000313" key="1">
    <source>
        <dbReference type="EMBL" id="KAH6932379.1"/>
    </source>
</evidence>
<sequence>MAPSAFVCSAPRAKLLMVKKSLKNPPTESLRAQEVSPKAVEMSNLDTDSSGGQKGQRHKRRRHRITAEDSSSEDDIEVTERLEPWRRSHAAGSESLDVSSIPPSTGIVIPVTKDASSDAKKAMQRATSSGVPARPKGCASRPTSSSNCGKSSQLT</sequence>
<organism evidence="1 2">
    <name type="scientific">Hyalomma asiaticum</name>
    <name type="common">Tick</name>
    <dbReference type="NCBI Taxonomy" id="266040"/>
    <lineage>
        <taxon>Eukaryota</taxon>
        <taxon>Metazoa</taxon>
        <taxon>Ecdysozoa</taxon>
        <taxon>Arthropoda</taxon>
        <taxon>Chelicerata</taxon>
        <taxon>Arachnida</taxon>
        <taxon>Acari</taxon>
        <taxon>Parasitiformes</taxon>
        <taxon>Ixodida</taxon>
        <taxon>Ixodoidea</taxon>
        <taxon>Ixodidae</taxon>
        <taxon>Hyalomminae</taxon>
        <taxon>Hyalomma</taxon>
    </lineage>
</organism>
<protein>
    <submittedName>
        <fullName evidence="1">Uncharacterized protein</fullName>
    </submittedName>
</protein>
<name>A0ACB7SI87_HYAAI</name>
<gene>
    <name evidence="1" type="ORF">HPB50_005095</name>
</gene>
<dbReference type="EMBL" id="CM023484">
    <property type="protein sequence ID" value="KAH6932379.1"/>
    <property type="molecule type" value="Genomic_DNA"/>
</dbReference>
<keyword evidence="2" id="KW-1185">Reference proteome</keyword>
<reference evidence="1" key="1">
    <citation type="submission" date="2020-05" db="EMBL/GenBank/DDBJ databases">
        <title>Large-scale comparative analyses of tick genomes elucidate their genetic diversity and vector capacities.</title>
        <authorList>
            <person name="Jia N."/>
            <person name="Wang J."/>
            <person name="Shi W."/>
            <person name="Du L."/>
            <person name="Sun Y."/>
            <person name="Zhan W."/>
            <person name="Jiang J."/>
            <person name="Wang Q."/>
            <person name="Zhang B."/>
            <person name="Ji P."/>
            <person name="Sakyi L.B."/>
            <person name="Cui X."/>
            <person name="Yuan T."/>
            <person name="Jiang B."/>
            <person name="Yang W."/>
            <person name="Lam T.T.-Y."/>
            <person name="Chang Q."/>
            <person name="Ding S."/>
            <person name="Wang X."/>
            <person name="Zhu J."/>
            <person name="Ruan X."/>
            <person name="Zhao L."/>
            <person name="Wei J."/>
            <person name="Que T."/>
            <person name="Du C."/>
            <person name="Cheng J."/>
            <person name="Dai P."/>
            <person name="Han X."/>
            <person name="Huang E."/>
            <person name="Gao Y."/>
            <person name="Liu J."/>
            <person name="Shao H."/>
            <person name="Ye R."/>
            <person name="Li L."/>
            <person name="Wei W."/>
            <person name="Wang X."/>
            <person name="Wang C."/>
            <person name="Yang T."/>
            <person name="Huo Q."/>
            <person name="Li W."/>
            <person name="Guo W."/>
            <person name="Chen H."/>
            <person name="Zhou L."/>
            <person name="Ni X."/>
            <person name="Tian J."/>
            <person name="Zhou Y."/>
            <person name="Sheng Y."/>
            <person name="Liu T."/>
            <person name="Pan Y."/>
            <person name="Xia L."/>
            <person name="Li J."/>
            <person name="Zhao F."/>
            <person name="Cao W."/>
        </authorList>
    </citation>
    <scope>NUCLEOTIDE SEQUENCE</scope>
    <source>
        <strain evidence="1">Hyas-2018</strain>
    </source>
</reference>
<dbReference type="Proteomes" id="UP000821845">
    <property type="component" value="Chromosome 4"/>
</dbReference>
<proteinExistence type="predicted"/>
<evidence type="ECO:0000313" key="2">
    <source>
        <dbReference type="Proteomes" id="UP000821845"/>
    </source>
</evidence>
<comment type="caution">
    <text evidence="1">The sequence shown here is derived from an EMBL/GenBank/DDBJ whole genome shotgun (WGS) entry which is preliminary data.</text>
</comment>
<accession>A0ACB7SI87</accession>